<dbReference type="GO" id="GO:0005811">
    <property type="term" value="C:lipid droplet"/>
    <property type="evidence" value="ECO:0007669"/>
    <property type="project" value="UniProtKB-SubCell"/>
</dbReference>
<evidence type="ECO:0000256" key="7">
    <source>
        <dbReference type="ARBA" id="ARBA00023136"/>
    </source>
</evidence>
<accession>A0A9P6KC72</accession>
<gene>
    <name evidence="9" type="ORF">BGW38_004183</name>
</gene>
<dbReference type="Proteomes" id="UP000780801">
    <property type="component" value="Unassembled WGS sequence"/>
</dbReference>
<keyword evidence="6 8" id="KW-1133">Transmembrane helix</keyword>
<evidence type="ECO:0000256" key="1">
    <source>
        <dbReference type="ARBA" id="ARBA00004141"/>
    </source>
</evidence>
<keyword evidence="5 8" id="KW-0812">Transmembrane</keyword>
<feature type="transmembrane region" description="Helical" evidence="8">
    <location>
        <begin position="116"/>
        <end position="143"/>
    </location>
</feature>
<dbReference type="InterPro" id="IPR000136">
    <property type="entry name" value="Oleosin"/>
</dbReference>
<evidence type="ECO:0000256" key="6">
    <source>
        <dbReference type="ARBA" id="ARBA00022989"/>
    </source>
</evidence>
<keyword evidence="10" id="KW-1185">Reference proteome</keyword>
<evidence type="ECO:0000313" key="10">
    <source>
        <dbReference type="Proteomes" id="UP000780801"/>
    </source>
</evidence>
<dbReference type="Pfam" id="PF01277">
    <property type="entry name" value="Oleosin"/>
    <property type="match status" value="1"/>
</dbReference>
<dbReference type="AlphaFoldDB" id="A0A9P6KC72"/>
<dbReference type="EMBL" id="JAABOA010002699">
    <property type="protein sequence ID" value="KAF9579521.1"/>
    <property type="molecule type" value="Genomic_DNA"/>
</dbReference>
<feature type="transmembrane region" description="Helical" evidence="8">
    <location>
        <begin position="63"/>
        <end position="96"/>
    </location>
</feature>
<evidence type="ECO:0000256" key="2">
    <source>
        <dbReference type="ARBA" id="ARBA00004502"/>
    </source>
</evidence>
<comment type="similarity">
    <text evidence="3">Belongs to the oleosin family.</text>
</comment>
<sequence>MDRRIGAPTLGVAEGIPAVAAENAKSVVIKMKDSSPVQNYMLPAVRSGIQIYRQSSTSIKVGLLSFGAMGVIPLGCFIGFMAIVTLGCLIVAGIGIMVVEGGFFIFASTFLLPALGFALLIASGLTMFSLTIYGCYFIARYIVNIFRGQTKRPEPQKAIHQGRERIVQAVEQAGPSVKE</sequence>
<dbReference type="GO" id="GO:0016020">
    <property type="term" value="C:membrane"/>
    <property type="evidence" value="ECO:0007669"/>
    <property type="project" value="UniProtKB-SubCell"/>
</dbReference>
<evidence type="ECO:0000256" key="5">
    <source>
        <dbReference type="ARBA" id="ARBA00022692"/>
    </source>
</evidence>
<protein>
    <submittedName>
        <fullName evidence="9">Uncharacterized protein</fullName>
    </submittedName>
</protein>
<reference evidence="9" key="1">
    <citation type="journal article" date="2020" name="Fungal Divers.">
        <title>Resolving the Mortierellaceae phylogeny through synthesis of multi-gene phylogenetics and phylogenomics.</title>
        <authorList>
            <person name="Vandepol N."/>
            <person name="Liber J."/>
            <person name="Desiro A."/>
            <person name="Na H."/>
            <person name="Kennedy M."/>
            <person name="Barry K."/>
            <person name="Grigoriev I.V."/>
            <person name="Miller A.N."/>
            <person name="O'Donnell K."/>
            <person name="Stajich J.E."/>
            <person name="Bonito G."/>
        </authorList>
    </citation>
    <scope>NUCLEOTIDE SEQUENCE</scope>
    <source>
        <strain evidence="9">KOD1015</strain>
    </source>
</reference>
<organism evidence="9 10">
    <name type="scientific">Lunasporangiospora selenospora</name>
    <dbReference type="NCBI Taxonomy" id="979761"/>
    <lineage>
        <taxon>Eukaryota</taxon>
        <taxon>Fungi</taxon>
        <taxon>Fungi incertae sedis</taxon>
        <taxon>Mucoromycota</taxon>
        <taxon>Mortierellomycotina</taxon>
        <taxon>Mortierellomycetes</taxon>
        <taxon>Mortierellales</taxon>
        <taxon>Mortierellaceae</taxon>
        <taxon>Lunasporangiospora</taxon>
    </lineage>
</organism>
<keyword evidence="4" id="KW-0551">Lipid droplet</keyword>
<evidence type="ECO:0000256" key="8">
    <source>
        <dbReference type="SAM" id="Phobius"/>
    </source>
</evidence>
<evidence type="ECO:0000256" key="4">
    <source>
        <dbReference type="ARBA" id="ARBA00022677"/>
    </source>
</evidence>
<name>A0A9P6KC72_9FUNG</name>
<evidence type="ECO:0000256" key="3">
    <source>
        <dbReference type="ARBA" id="ARBA00010858"/>
    </source>
</evidence>
<dbReference type="OrthoDB" id="2440751at2759"/>
<evidence type="ECO:0000313" key="9">
    <source>
        <dbReference type="EMBL" id="KAF9579521.1"/>
    </source>
</evidence>
<comment type="subcellular location">
    <subcellularLocation>
        <location evidence="2">Lipid droplet</location>
    </subcellularLocation>
    <subcellularLocation>
        <location evidence="1">Membrane</location>
        <topology evidence="1">Multi-pass membrane protein</topology>
    </subcellularLocation>
</comment>
<keyword evidence="7 8" id="KW-0472">Membrane</keyword>
<comment type="caution">
    <text evidence="9">The sequence shown here is derived from an EMBL/GenBank/DDBJ whole genome shotgun (WGS) entry which is preliminary data.</text>
</comment>
<proteinExistence type="inferred from homology"/>